<evidence type="ECO:0000256" key="9">
    <source>
        <dbReference type="RuleBase" id="RU000488"/>
    </source>
</evidence>
<dbReference type="InterPro" id="IPR050391">
    <property type="entry name" value="Mito_Metabolite_Transporter"/>
</dbReference>
<evidence type="ECO:0000256" key="3">
    <source>
        <dbReference type="ARBA" id="ARBA00022448"/>
    </source>
</evidence>
<dbReference type="EMBL" id="HBIN01010167">
    <property type="protein sequence ID" value="CAE0437338.1"/>
    <property type="molecule type" value="Transcribed_RNA"/>
</dbReference>
<dbReference type="InterPro" id="IPR018108">
    <property type="entry name" value="MCP_transmembrane"/>
</dbReference>
<dbReference type="PROSITE" id="PS50920">
    <property type="entry name" value="SOLCAR"/>
    <property type="match status" value="3"/>
</dbReference>
<evidence type="ECO:0000256" key="6">
    <source>
        <dbReference type="ARBA" id="ARBA00022989"/>
    </source>
</evidence>
<keyword evidence="6" id="KW-1133">Transmembrane helix</keyword>
<keyword evidence="7 8" id="KW-0472">Membrane</keyword>
<feature type="repeat" description="Solcar" evidence="8">
    <location>
        <begin position="16"/>
        <end position="103"/>
    </location>
</feature>
<accession>A0A7S3LT05</accession>
<evidence type="ECO:0000256" key="4">
    <source>
        <dbReference type="ARBA" id="ARBA00022692"/>
    </source>
</evidence>
<reference evidence="10" key="1">
    <citation type="submission" date="2021-01" db="EMBL/GenBank/DDBJ databases">
        <authorList>
            <person name="Corre E."/>
            <person name="Pelletier E."/>
            <person name="Niang G."/>
            <person name="Scheremetjew M."/>
            <person name="Finn R."/>
            <person name="Kale V."/>
            <person name="Holt S."/>
            <person name="Cochrane G."/>
            <person name="Meng A."/>
            <person name="Brown T."/>
            <person name="Cohen L."/>
        </authorList>
    </citation>
    <scope>NUCLEOTIDE SEQUENCE</scope>
    <source>
        <strain evidence="10">GSBS06</strain>
    </source>
</reference>
<dbReference type="GO" id="GO:0055085">
    <property type="term" value="P:transmembrane transport"/>
    <property type="evidence" value="ECO:0007669"/>
    <property type="project" value="InterPro"/>
</dbReference>
<dbReference type="InterPro" id="IPR002067">
    <property type="entry name" value="MCP"/>
</dbReference>
<protein>
    <submittedName>
        <fullName evidence="10">Uncharacterized protein</fullName>
    </submittedName>
</protein>
<dbReference type="Gene3D" id="1.50.40.10">
    <property type="entry name" value="Mitochondrial carrier domain"/>
    <property type="match status" value="1"/>
</dbReference>
<feature type="repeat" description="Solcar" evidence="8">
    <location>
        <begin position="122"/>
        <end position="215"/>
    </location>
</feature>
<name>A0A7S3LT05_9STRA</name>
<dbReference type="PANTHER" id="PTHR45618">
    <property type="entry name" value="MITOCHONDRIAL DICARBOXYLATE CARRIER-RELATED"/>
    <property type="match status" value="1"/>
</dbReference>
<organism evidence="10">
    <name type="scientific">Aplanochytrium stocchinoi</name>
    <dbReference type="NCBI Taxonomy" id="215587"/>
    <lineage>
        <taxon>Eukaryota</taxon>
        <taxon>Sar</taxon>
        <taxon>Stramenopiles</taxon>
        <taxon>Bigyra</taxon>
        <taxon>Labyrinthulomycetes</taxon>
        <taxon>Thraustochytrida</taxon>
        <taxon>Thraustochytriidae</taxon>
        <taxon>Aplanochytrium</taxon>
    </lineage>
</organism>
<proteinExistence type="inferred from homology"/>
<evidence type="ECO:0000256" key="2">
    <source>
        <dbReference type="ARBA" id="ARBA00006375"/>
    </source>
</evidence>
<comment type="similarity">
    <text evidence="2 9">Belongs to the mitochondrial carrier (TC 2.A.29) family.</text>
</comment>
<evidence type="ECO:0000256" key="8">
    <source>
        <dbReference type="PROSITE-ProRule" id="PRU00282"/>
    </source>
</evidence>
<feature type="repeat" description="Solcar" evidence="8">
    <location>
        <begin position="223"/>
        <end position="312"/>
    </location>
</feature>
<gene>
    <name evidence="10" type="ORF">ASTO00021_LOCUS7595</name>
</gene>
<sequence length="321" mass="35058">MGSVRENSGRNNNKSAPLFLRMGCASAAGSIAECLTLPFDAVSTRLQLQPRKAKLGNSVFSVLKQIVRNEHIIVLWRGLTPALARQAVLQGFGIGFYPLLRAKIQLTSREQTSTLNMDSSTPTLWQRVIAGSVTGGLAQLLASPFDVVKVRMQSQAKAFAEGYKVQEFTSLRNGVVTILRKEGIRGLYIGIAPSIFRASCQFGTGLATYDFSKHYLLLKGYEDSAPVHVACSVLSGFCTAVVGNPADVLKTRMIGHLSGGSGPKYTGPMDCLQKTLKNEGFRALYKGFIPNYCRLAPWQIVFFICFEKISLFVTGHTFSTK</sequence>
<evidence type="ECO:0000313" key="10">
    <source>
        <dbReference type="EMBL" id="CAE0437338.1"/>
    </source>
</evidence>
<comment type="subcellular location">
    <subcellularLocation>
        <location evidence="1">Membrane</location>
        <topology evidence="1">Multi-pass membrane protein</topology>
    </subcellularLocation>
</comment>
<dbReference type="AlphaFoldDB" id="A0A7S3LT05"/>
<dbReference type="PRINTS" id="PR00784">
    <property type="entry name" value="MTUNCOUPLING"/>
</dbReference>
<keyword evidence="4 8" id="KW-0812">Transmembrane</keyword>
<evidence type="ECO:0000256" key="7">
    <source>
        <dbReference type="ARBA" id="ARBA00023136"/>
    </source>
</evidence>
<dbReference type="SUPFAM" id="SSF103506">
    <property type="entry name" value="Mitochondrial carrier"/>
    <property type="match status" value="1"/>
</dbReference>
<dbReference type="InterPro" id="IPR023395">
    <property type="entry name" value="MCP_dom_sf"/>
</dbReference>
<evidence type="ECO:0000256" key="5">
    <source>
        <dbReference type="ARBA" id="ARBA00022737"/>
    </source>
</evidence>
<keyword evidence="5" id="KW-0677">Repeat</keyword>
<evidence type="ECO:0000256" key="1">
    <source>
        <dbReference type="ARBA" id="ARBA00004141"/>
    </source>
</evidence>
<dbReference type="Pfam" id="PF00153">
    <property type="entry name" value="Mito_carr"/>
    <property type="match status" value="3"/>
</dbReference>
<dbReference type="GO" id="GO:0016020">
    <property type="term" value="C:membrane"/>
    <property type="evidence" value="ECO:0007669"/>
    <property type="project" value="UniProtKB-SubCell"/>
</dbReference>
<keyword evidence="3 9" id="KW-0813">Transport</keyword>